<sequence length="187" mass="20415">MTISGVRCRHLFSIDKRQFMKVFLLSDMVVHELVSMQLEGKWLTAEQFSESARLWASRHAPKDQLSELIMRTLETEAIQIAERLMKECAVMTEGSPLRRLFLDIPVVNYADPLSANALAASLEVCRNKLCDCGPLSAEKDPTAPFATGGLSCPAVLRLLICTADMPQPSESAGEQGCIGGCAKAGNE</sequence>
<accession>A0A1N7SV50</accession>
<proteinExistence type="predicted"/>
<dbReference type="EMBL" id="CYGY02000111">
    <property type="protein sequence ID" value="SIT51238.1"/>
    <property type="molecule type" value="Genomic_DNA"/>
</dbReference>
<dbReference type="AlphaFoldDB" id="A0A1N7SV50"/>
<reference evidence="1" key="1">
    <citation type="submission" date="2016-12" db="EMBL/GenBank/DDBJ databases">
        <authorList>
            <person name="Moulin L."/>
        </authorList>
    </citation>
    <scope>NUCLEOTIDE SEQUENCE [LARGE SCALE GENOMIC DNA]</scope>
    <source>
        <strain evidence="1">STM 7183</strain>
    </source>
</reference>
<comment type="caution">
    <text evidence="1">The sequence shown here is derived from an EMBL/GenBank/DDBJ whole genome shotgun (WGS) entry which is preliminary data.</text>
</comment>
<gene>
    <name evidence="1" type="ORF">BN2476_1110028</name>
</gene>
<dbReference type="Proteomes" id="UP000195569">
    <property type="component" value="Unassembled WGS sequence"/>
</dbReference>
<evidence type="ECO:0000313" key="1">
    <source>
        <dbReference type="EMBL" id="SIT51238.1"/>
    </source>
</evidence>
<organism evidence="1 2">
    <name type="scientific">Paraburkholderia piptadeniae</name>
    <dbReference type="NCBI Taxonomy" id="1701573"/>
    <lineage>
        <taxon>Bacteria</taxon>
        <taxon>Pseudomonadati</taxon>
        <taxon>Pseudomonadota</taxon>
        <taxon>Betaproteobacteria</taxon>
        <taxon>Burkholderiales</taxon>
        <taxon>Burkholderiaceae</taxon>
        <taxon>Paraburkholderia</taxon>
    </lineage>
</organism>
<keyword evidence="2" id="KW-1185">Reference proteome</keyword>
<evidence type="ECO:0000313" key="2">
    <source>
        <dbReference type="Proteomes" id="UP000195569"/>
    </source>
</evidence>
<name>A0A1N7SV50_9BURK</name>
<protein>
    <submittedName>
        <fullName evidence="1">Uncharacterized protein</fullName>
    </submittedName>
</protein>